<dbReference type="STRING" id="1314773.A0A3N2Q876"/>
<evidence type="ECO:0000256" key="2">
    <source>
        <dbReference type="ARBA" id="ARBA00023157"/>
    </source>
</evidence>
<evidence type="ECO:0000256" key="3">
    <source>
        <dbReference type="SAM" id="MobiDB-lite"/>
    </source>
</evidence>
<organism evidence="5 6">
    <name type="scientific">Sodiomyces alkalinus (strain CBS 110278 / VKM F-3762 / F11)</name>
    <name type="common">Alkaliphilic filamentous fungus</name>
    <dbReference type="NCBI Taxonomy" id="1314773"/>
    <lineage>
        <taxon>Eukaryota</taxon>
        <taxon>Fungi</taxon>
        <taxon>Dikarya</taxon>
        <taxon>Ascomycota</taxon>
        <taxon>Pezizomycotina</taxon>
        <taxon>Sordariomycetes</taxon>
        <taxon>Hypocreomycetidae</taxon>
        <taxon>Glomerellales</taxon>
        <taxon>Plectosphaerellaceae</taxon>
        <taxon>Sodiomyces</taxon>
    </lineage>
</organism>
<dbReference type="SUPFAM" id="SSF52833">
    <property type="entry name" value="Thioredoxin-like"/>
    <property type="match status" value="1"/>
</dbReference>
<dbReference type="Pfam" id="PF00085">
    <property type="entry name" value="Thioredoxin"/>
    <property type="match status" value="1"/>
</dbReference>
<evidence type="ECO:0000256" key="1">
    <source>
        <dbReference type="ARBA" id="ARBA00008987"/>
    </source>
</evidence>
<keyword evidence="2" id="KW-1015">Disulfide bond</keyword>
<dbReference type="Proteomes" id="UP000272025">
    <property type="component" value="Unassembled WGS sequence"/>
</dbReference>
<evidence type="ECO:0000313" key="6">
    <source>
        <dbReference type="Proteomes" id="UP000272025"/>
    </source>
</evidence>
<proteinExistence type="inferred from homology"/>
<dbReference type="InterPro" id="IPR036249">
    <property type="entry name" value="Thioredoxin-like_sf"/>
</dbReference>
<keyword evidence="6" id="KW-1185">Reference proteome</keyword>
<gene>
    <name evidence="5" type="ORF">SODALDRAFT_319495</name>
</gene>
<dbReference type="GeneID" id="39577934"/>
<feature type="region of interest" description="Disordered" evidence="3">
    <location>
        <begin position="1"/>
        <end position="20"/>
    </location>
</feature>
<name>A0A3N2Q876_SODAK</name>
<dbReference type="EMBL" id="ML119051">
    <property type="protein sequence ID" value="ROT42926.1"/>
    <property type="molecule type" value="Genomic_DNA"/>
</dbReference>
<evidence type="ECO:0000259" key="4">
    <source>
        <dbReference type="PROSITE" id="PS51352"/>
    </source>
</evidence>
<feature type="compositionally biased region" description="Low complexity" evidence="3">
    <location>
        <begin position="11"/>
        <end position="20"/>
    </location>
</feature>
<evidence type="ECO:0000313" key="5">
    <source>
        <dbReference type="EMBL" id="ROT42926.1"/>
    </source>
</evidence>
<comment type="similarity">
    <text evidence="1">Belongs to the thioredoxin family.</text>
</comment>
<dbReference type="CDD" id="cd02947">
    <property type="entry name" value="TRX_family"/>
    <property type="match status" value="1"/>
</dbReference>
<dbReference type="InterPro" id="IPR013766">
    <property type="entry name" value="Thioredoxin_domain"/>
</dbReference>
<dbReference type="PANTHER" id="PTHR46115">
    <property type="entry name" value="THIOREDOXIN-LIKE PROTEIN 1"/>
    <property type="match status" value="1"/>
</dbReference>
<dbReference type="OrthoDB" id="10263751at2759"/>
<reference evidence="5 6" key="1">
    <citation type="journal article" date="2018" name="Mol. Ecol.">
        <title>The obligate alkalophilic soda-lake fungus Sodiomyces alkalinus has shifted to a protein diet.</title>
        <authorList>
            <person name="Grum-Grzhimaylo A.A."/>
            <person name="Falkoski D.L."/>
            <person name="van den Heuvel J."/>
            <person name="Valero-Jimenez C.A."/>
            <person name="Min B."/>
            <person name="Choi I.G."/>
            <person name="Lipzen A."/>
            <person name="Daum C.G."/>
            <person name="Aanen D.K."/>
            <person name="Tsang A."/>
            <person name="Henrissat B."/>
            <person name="Bilanenko E.N."/>
            <person name="de Vries R.P."/>
            <person name="van Kan J.A.L."/>
            <person name="Grigoriev I.V."/>
            <person name="Debets A.J.M."/>
        </authorList>
    </citation>
    <scope>NUCLEOTIDE SEQUENCE [LARGE SCALE GENOMIC DNA]</scope>
    <source>
        <strain evidence="5 6">F11</strain>
    </source>
</reference>
<dbReference type="PRINTS" id="PR00421">
    <property type="entry name" value="THIOREDOXIN"/>
</dbReference>
<protein>
    <submittedName>
        <fullName evidence="5">Thioredoxin-like protein</fullName>
    </submittedName>
</protein>
<dbReference type="PROSITE" id="PS51352">
    <property type="entry name" value="THIOREDOXIN_2"/>
    <property type="match status" value="1"/>
</dbReference>
<dbReference type="AlphaFoldDB" id="A0A3N2Q876"/>
<feature type="domain" description="Thioredoxin" evidence="4">
    <location>
        <begin position="13"/>
        <end position="161"/>
    </location>
</feature>
<dbReference type="Gene3D" id="3.40.30.10">
    <property type="entry name" value="Glutaredoxin"/>
    <property type="match status" value="1"/>
</dbReference>
<accession>A0A3N2Q876</accession>
<dbReference type="RefSeq" id="XP_028470732.1">
    <property type="nucleotide sequence ID" value="XM_028609456.1"/>
</dbReference>
<sequence>MSDETKPTGPEAVVPEATAPDAAALDATNPGAAASDSEEAPVHTVHNISSKEEFYQVIKGEVVTLSAGGTVLPSKKVVILDSFAIWCGPCKMIAPVFQDMAKEFTNVHFIKFDVDQLPDLAQELGVAAMPTFFIFKDGQKVDKIQGANPPAIKAALVKYSAGA</sequence>